<dbReference type="Proteomes" id="UP000293902">
    <property type="component" value="Chromosome"/>
</dbReference>
<evidence type="ECO:0000256" key="1">
    <source>
        <dbReference type="ARBA" id="ARBA00022722"/>
    </source>
</evidence>
<dbReference type="EMBL" id="CP036313">
    <property type="protein sequence ID" value="QBH13510.1"/>
    <property type="molecule type" value="Genomic_DNA"/>
</dbReference>
<dbReference type="GO" id="GO:0006259">
    <property type="term" value="P:DNA metabolic process"/>
    <property type="evidence" value="ECO:0007669"/>
    <property type="project" value="UniProtKB-ARBA"/>
</dbReference>
<dbReference type="CDD" id="cd06127">
    <property type="entry name" value="DEDDh"/>
    <property type="match status" value="1"/>
</dbReference>
<dbReference type="OrthoDB" id="280774at2"/>
<name>A0A328FIR6_9BACT</name>
<dbReference type="RefSeq" id="WP_111953035.1">
    <property type="nucleotide sequence ID" value="NZ_CP036313.1"/>
</dbReference>
<dbReference type="InterPro" id="IPR013520">
    <property type="entry name" value="Ribonucl_H"/>
</dbReference>
<evidence type="ECO:0000259" key="4">
    <source>
        <dbReference type="SMART" id="SM00479"/>
    </source>
</evidence>
<sequence>MKLILSTENTGTESQDQVIELAIIDADTAQILFNQRFKPSVFIKDQAAAVHGITLGALAHIKTWADYHDHILEIIKSAESIMTYNADFDFRLMRQTAEAFDRVWPQLIPPCRDLRAAYADIAQIEFNEYYGTWKWQKLEVACRQQGIDVSDIKTHNALDDCRATQRLYKKLQGAFDAYWKPFVKPQSTKYEEFKENIEEISQLFSQGLSISHIHQKLIQDGKITLSYTHFTKFFKDYTETYVSLAELPAPRLTPKTGPKSAQDREIEFQANKHEIIVLLNKGYSKARIHRMLKKQGKWNTSYANFTEICRQYNVRKHHKLDINKALK</sequence>
<evidence type="ECO:0000313" key="5">
    <source>
        <dbReference type="EMBL" id="QBH13510.1"/>
    </source>
</evidence>
<keyword evidence="3 6" id="KW-0269">Exonuclease</keyword>
<dbReference type="Gene3D" id="3.30.420.10">
    <property type="entry name" value="Ribonuclease H-like superfamily/Ribonuclease H"/>
    <property type="match status" value="1"/>
</dbReference>
<reference evidence="6 7" key="1">
    <citation type="submission" date="2018-06" db="EMBL/GenBank/DDBJ databases">
        <title>Complete Genome Sequence of Desulfobacter hydrogenophilus (DSM3380).</title>
        <authorList>
            <person name="Marietou A."/>
            <person name="Schreiber L."/>
            <person name="Marshall I."/>
            <person name="Jorgensen B."/>
        </authorList>
    </citation>
    <scope>NUCLEOTIDE SEQUENCE [LARGE SCALE GENOMIC DNA]</scope>
    <source>
        <strain evidence="6 7">DSM 3380</strain>
    </source>
</reference>
<proteinExistence type="predicted"/>
<evidence type="ECO:0000313" key="6">
    <source>
        <dbReference type="EMBL" id="RAM03760.1"/>
    </source>
</evidence>
<organism evidence="6 7">
    <name type="scientific">Desulfobacter hydrogenophilus</name>
    <dbReference type="NCBI Taxonomy" id="2291"/>
    <lineage>
        <taxon>Bacteria</taxon>
        <taxon>Pseudomonadati</taxon>
        <taxon>Thermodesulfobacteriota</taxon>
        <taxon>Desulfobacteria</taxon>
        <taxon>Desulfobacterales</taxon>
        <taxon>Desulfobacteraceae</taxon>
        <taxon>Desulfobacter</taxon>
    </lineage>
</organism>
<dbReference type="Pfam" id="PF00929">
    <property type="entry name" value="RNase_T"/>
    <property type="match status" value="1"/>
</dbReference>
<evidence type="ECO:0000313" key="7">
    <source>
        <dbReference type="Proteomes" id="UP000248798"/>
    </source>
</evidence>
<dbReference type="GO" id="GO:0003676">
    <property type="term" value="F:nucleic acid binding"/>
    <property type="evidence" value="ECO:0007669"/>
    <property type="project" value="InterPro"/>
</dbReference>
<dbReference type="AlphaFoldDB" id="A0A328FIR6"/>
<gene>
    <name evidence="6" type="ORF">DO021_01520</name>
    <name evidence="5" type="ORF">EYB58_11590</name>
</gene>
<dbReference type="EMBL" id="QLNI01000002">
    <property type="protein sequence ID" value="RAM03760.1"/>
    <property type="molecule type" value="Genomic_DNA"/>
</dbReference>
<dbReference type="GO" id="GO:0008408">
    <property type="term" value="F:3'-5' exonuclease activity"/>
    <property type="evidence" value="ECO:0007669"/>
    <property type="project" value="TreeGrafter"/>
</dbReference>
<dbReference type="InterPro" id="IPR012337">
    <property type="entry name" value="RNaseH-like_sf"/>
</dbReference>
<accession>A0A328FIR6</accession>
<dbReference type="Proteomes" id="UP000248798">
    <property type="component" value="Unassembled WGS sequence"/>
</dbReference>
<keyword evidence="1" id="KW-0540">Nuclease</keyword>
<dbReference type="PANTHER" id="PTHR30231">
    <property type="entry name" value="DNA POLYMERASE III SUBUNIT EPSILON"/>
    <property type="match status" value="1"/>
</dbReference>
<dbReference type="PANTHER" id="PTHR30231:SF4">
    <property type="entry name" value="PROTEIN NEN2"/>
    <property type="match status" value="1"/>
</dbReference>
<dbReference type="SUPFAM" id="SSF53098">
    <property type="entry name" value="Ribonuclease H-like"/>
    <property type="match status" value="1"/>
</dbReference>
<dbReference type="InterPro" id="IPR036397">
    <property type="entry name" value="RNaseH_sf"/>
</dbReference>
<feature type="domain" description="Exonuclease" evidence="4">
    <location>
        <begin position="1"/>
        <end position="177"/>
    </location>
</feature>
<evidence type="ECO:0000256" key="2">
    <source>
        <dbReference type="ARBA" id="ARBA00022801"/>
    </source>
</evidence>
<keyword evidence="8" id="KW-1185">Reference proteome</keyword>
<evidence type="ECO:0000313" key="8">
    <source>
        <dbReference type="Proteomes" id="UP000293902"/>
    </source>
</evidence>
<dbReference type="SMART" id="SM00479">
    <property type="entry name" value="EXOIII"/>
    <property type="match status" value="1"/>
</dbReference>
<reference evidence="5 8" key="2">
    <citation type="submission" date="2019-02" db="EMBL/GenBank/DDBJ databases">
        <title>Complete genome sequence of Desulfobacter hydrogenophilus AcRS1.</title>
        <authorList>
            <person name="Marietou A."/>
            <person name="Lund M.B."/>
            <person name="Marshall I.P.G."/>
            <person name="Schreiber L."/>
            <person name="Jorgensen B."/>
        </authorList>
    </citation>
    <scope>NUCLEOTIDE SEQUENCE [LARGE SCALE GENOMIC DNA]</scope>
    <source>
        <strain evidence="5 8">AcRS1</strain>
    </source>
</reference>
<keyword evidence="2" id="KW-0378">Hydrolase</keyword>
<evidence type="ECO:0000256" key="3">
    <source>
        <dbReference type="ARBA" id="ARBA00022839"/>
    </source>
</evidence>
<protein>
    <submittedName>
        <fullName evidence="6">3'-5' exonuclease</fullName>
    </submittedName>
</protein>